<evidence type="ECO:0000256" key="5">
    <source>
        <dbReference type="SAM" id="MobiDB-lite"/>
    </source>
</evidence>
<dbReference type="InterPro" id="IPR000119">
    <property type="entry name" value="Hist_DNA-bd"/>
</dbReference>
<dbReference type="AlphaFoldDB" id="A0A4R6UBZ9"/>
<dbReference type="CDD" id="cd13831">
    <property type="entry name" value="HU"/>
    <property type="match status" value="1"/>
</dbReference>
<evidence type="ECO:0000256" key="2">
    <source>
        <dbReference type="ARBA" id="ARBA00023067"/>
    </source>
</evidence>
<comment type="similarity">
    <text evidence="1 4">Belongs to the bacterial histone-like protein family.</text>
</comment>
<accession>A0A4R6UBZ9</accession>
<dbReference type="GO" id="GO:0005829">
    <property type="term" value="C:cytosol"/>
    <property type="evidence" value="ECO:0007669"/>
    <property type="project" value="TreeGrafter"/>
</dbReference>
<dbReference type="PANTHER" id="PTHR33175">
    <property type="entry name" value="DNA-BINDING PROTEIN HU"/>
    <property type="match status" value="1"/>
</dbReference>
<reference evidence="6 7" key="1">
    <citation type="submission" date="2019-03" db="EMBL/GenBank/DDBJ databases">
        <title>Genomic Encyclopedia of Type Strains, Phase IV (KMG-IV): sequencing the most valuable type-strain genomes for metagenomic binning, comparative biology and taxonomic classification.</title>
        <authorList>
            <person name="Goeker M."/>
        </authorList>
    </citation>
    <scope>NUCLEOTIDE SEQUENCE [LARGE SCALE GENOMIC DNA]</scope>
    <source>
        <strain evidence="6 7">DSM 28697</strain>
    </source>
</reference>
<evidence type="ECO:0000313" key="6">
    <source>
        <dbReference type="EMBL" id="TDQ42275.1"/>
    </source>
</evidence>
<dbReference type="GO" id="GO:0010467">
    <property type="term" value="P:gene expression"/>
    <property type="evidence" value="ECO:0007669"/>
    <property type="project" value="UniProtKB-ARBA"/>
</dbReference>
<keyword evidence="2" id="KW-0226">DNA condensation</keyword>
<dbReference type="Pfam" id="PF00216">
    <property type="entry name" value="Bac_DNA_binding"/>
    <property type="match status" value="1"/>
</dbReference>
<dbReference type="SUPFAM" id="SSF47729">
    <property type="entry name" value="IHF-like DNA-binding proteins"/>
    <property type="match status" value="1"/>
</dbReference>
<dbReference type="GO" id="GO:0030261">
    <property type="term" value="P:chromosome condensation"/>
    <property type="evidence" value="ECO:0007669"/>
    <property type="project" value="UniProtKB-KW"/>
</dbReference>
<dbReference type="EMBL" id="SNYJ01000002">
    <property type="protein sequence ID" value="TDQ42275.1"/>
    <property type="molecule type" value="Genomic_DNA"/>
</dbReference>
<gene>
    <name evidence="6" type="ORF">EV213_102306</name>
</gene>
<keyword evidence="3" id="KW-0238">DNA-binding</keyword>
<dbReference type="Gene3D" id="4.10.520.10">
    <property type="entry name" value="IHF-like DNA-binding proteins"/>
    <property type="match status" value="1"/>
</dbReference>
<dbReference type="SMART" id="SM00411">
    <property type="entry name" value="BHL"/>
    <property type="match status" value="1"/>
</dbReference>
<evidence type="ECO:0000313" key="7">
    <source>
        <dbReference type="Proteomes" id="UP000295632"/>
    </source>
</evidence>
<dbReference type="GO" id="GO:1990178">
    <property type="term" value="C:HU-DNA complex"/>
    <property type="evidence" value="ECO:0007669"/>
    <property type="project" value="UniProtKB-ARBA"/>
</dbReference>
<dbReference type="GO" id="GO:0006270">
    <property type="term" value="P:DNA replication initiation"/>
    <property type="evidence" value="ECO:0007669"/>
    <property type="project" value="UniProtKB-ARBA"/>
</dbReference>
<protein>
    <submittedName>
        <fullName evidence="6">Nucleoid protein Hbs</fullName>
    </submittedName>
</protein>
<dbReference type="Proteomes" id="UP000295632">
    <property type="component" value="Unassembled WGS sequence"/>
</dbReference>
<evidence type="ECO:0000256" key="3">
    <source>
        <dbReference type="ARBA" id="ARBA00023125"/>
    </source>
</evidence>
<feature type="region of interest" description="Disordered" evidence="5">
    <location>
        <begin position="54"/>
        <end position="90"/>
    </location>
</feature>
<name>A0A4R6UBZ9_9BACI</name>
<proteinExistence type="inferred from homology"/>
<dbReference type="InterPro" id="IPR020816">
    <property type="entry name" value="Histone-like_DNA-bd_CS"/>
</dbReference>
<dbReference type="GO" id="GO:0030527">
    <property type="term" value="F:structural constituent of chromatin"/>
    <property type="evidence" value="ECO:0007669"/>
    <property type="project" value="InterPro"/>
</dbReference>
<dbReference type="RefSeq" id="WP_133579155.1">
    <property type="nucleotide sequence ID" value="NZ_SNYJ01000002.1"/>
</dbReference>
<dbReference type="PANTHER" id="PTHR33175:SF3">
    <property type="entry name" value="DNA-BINDING PROTEIN HU-BETA"/>
    <property type="match status" value="1"/>
</dbReference>
<dbReference type="FunFam" id="4.10.520.10:FF:000001">
    <property type="entry name" value="DNA-binding protein HU"/>
    <property type="match status" value="1"/>
</dbReference>
<dbReference type="OrthoDB" id="9799835at2"/>
<dbReference type="InterPro" id="IPR010992">
    <property type="entry name" value="IHF-like_DNA-bd_dom_sf"/>
</dbReference>
<sequence length="90" mass="9779">MNKNDLISTVAEKSGLSKKDATSAVEALFSSISEGLEKGEKIQLVGFGNFEVRERSERKGRNPQTGKEMTIPASKVPAFKPGKQLKDVVN</sequence>
<evidence type="ECO:0000256" key="1">
    <source>
        <dbReference type="ARBA" id="ARBA00010529"/>
    </source>
</evidence>
<evidence type="ECO:0000256" key="4">
    <source>
        <dbReference type="RuleBase" id="RU003939"/>
    </source>
</evidence>
<dbReference type="GO" id="GO:0042802">
    <property type="term" value="F:identical protein binding"/>
    <property type="evidence" value="ECO:0007669"/>
    <property type="project" value="UniProtKB-ARBA"/>
</dbReference>
<keyword evidence="7" id="KW-1185">Reference proteome</keyword>
<organism evidence="6 7">
    <name type="scientific">Aureibacillus halotolerans</name>
    <dbReference type="NCBI Taxonomy" id="1508390"/>
    <lineage>
        <taxon>Bacteria</taxon>
        <taxon>Bacillati</taxon>
        <taxon>Bacillota</taxon>
        <taxon>Bacilli</taxon>
        <taxon>Bacillales</taxon>
        <taxon>Bacillaceae</taxon>
        <taxon>Aureibacillus</taxon>
    </lineage>
</organism>
<dbReference type="GO" id="GO:1990103">
    <property type="term" value="C:DnaA-HU complex"/>
    <property type="evidence" value="ECO:0007669"/>
    <property type="project" value="UniProtKB-ARBA"/>
</dbReference>
<comment type="caution">
    <text evidence="6">The sequence shown here is derived from an EMBL/GenBank/DDBJ whole genome shotgun (WGS) entry which is preliminary data.</text>
</comment>
<dbReference type="GO" id="GO:0003677">
    <property type="term" value="F:DNA binding"/>
    <property type="evidence" value="ECO:0007669"/>
    <property type="project" value="UniProtKB-KW"/>
</dbReference>
<dbReference type="PROSITE" id="PS00045">
    <property type="entry name" value="HISTONE_LIKE"/>
    <property type="match status" value="1"/>
</dbReference>
<dbReference type="PRINTS" id="PR01727">
    <property type="entry name" value="DNABINDINGHU"/>
</dbReference>